<gene>
    <name evidence="1" type="ORF">JI741_19825</name>
</gene>
<dbReference type="Pfam" id="PF04493">
    <property type="entry name" value="Endonuclease_5"/>
    <property type="match status" value="1"/>
</dbReference>
<keyword evidence="1" id="KW-0255">Endonuclease</keyword>
<protein>
    <submittedName>
        <fullName evidence="1">Endonuclease V</fullName>
    </submittedName>
</protein>
<keyword evidence="1" id="KW-0378">Hydrolase</keyword>
<dbReference type="Gene3D" id="3.30.2170.10">
    <property type="entry name" value="archaeoglobus fulgidus dsm 4304 superfamily"/>
    <property type="match status" value="1"/>
</dbReference>
<proteinExistence type="predicted"/>
<name>A0ABS1KW62_9BACT</name>
<sequence>MKLAIDVYYHNTTAKAVGVLFDDWQAATPTQIISTDVDDVADYEPGNFYKRELPCILKLLEQIDLTTLDVIVVDGYVHLNDDGKAGLGAHLFEALGGKIPVVGVAKTSFHNNTRNVVPVLRSSKNPLFVTAIGTALPAAAASVQNMHGPFRMPTLLKVLDQETRR</sequence>
<organism evidence="1 2">
    <name type="scientific">Chryseolinea lacunae</name>
    <dbReference type="NCBI Taxonomy" id="2801331"/>
    <lineage>
        <taxon>Bacteria</taxon>
        <taxon>Pseudomonadati</taxon>
        <taxon>Bacteroidota</taxon>
        <taxon>Cytophagia</taxon>
        <taxon>Cytophagales</taxon>
        <taxon>Fulvivirgaceae</taxon>
        <taxon>Chryseolinea</taxon>
    </lineage>
</organism>
<dbReference type="InterPro" id="IPR007581">
    <property type="entry name" value="Endonuclease-V"/>
</dbReference>
<reference evidence="1 2" key="1">
    <citation type="submission" date="2021-01" db="EMBL/GenBank/DDBJ databases">
        <title>Chryseolinea sp. Jin1 Genome sequencing and assembly.</title>
        <authorList>
            <person name="Kim I."/>
        </authorList>
    </citation>
    <scope>NUCLEOTIDE SEQUENCE [LARGE SCALE GENOMIC DNA]</scope>
    <source>
        <strain evidence="1 2">Jin1</strain>
    </source>
</reference>
<dbReference type="GO" id="GO:0004519">
    <property type="term" value="F:endonuclease activity"/>
    <property type="evidence" value="ECO:0007669"/>
    <property type="project" value="UniProtKB-KW"/>
</dbReference>
<dbReference type="Proteomes" id="UP000613030">
    <property type="component" value="Unassembled WGS sequence"/>
</dbReference>
<keyword evidence="1" id="KW-0540">Nuclease</keyword>
<evidence type="ECO:0000313" key="1">
    <source>
        <dbReference type="EMBL" id="MBL0743492.1"/>
    </source>
</evidence>
<accession>A0ABS1KW62</accession>
<evidence type="ECO:0000313" key="2">
    <source>
        <dbReference type="Proteomes" id="UP000613030"/>
    </source>
</evidence>
<keyword evidence="2" id="KW-1185">Reference proteome</keyword>
<comment type="caution">
    <text evidence="1">The sequence shown here is derived from an EMBL/GenBank/DDBJ whole genome shotgun (WGS) entry which is preliminary data.</text>
</comment>
<dbReference type="EMBL" id="JAERRB010000007">
    <property type="protein sequence ID" value="MBL0743492.1"/>
    <property type="molecule type" value="Genomic_DNA"/>
</dbReference>
<dbReference type="RefSeq" id="WP_202012836.1">
    <property type="nucleotide sequence ID" value="NZ_JAERRB010000007.1"/>
</dbReference>